<dbReference type="RefSeq" id="WP_137315123.1">
    <property type="nucleotide sequence ID" value="NZ_CP040017.1"/>
</dbReference>
<accession>A0A4P8HR42</accession>
<reference evidence="1 4" key="2">
    <citation type="submission" date="2020-08" db="EMBL/GenBank/DDBJ databases">
        <title>Genomic Encyclopedia of Type Strains, Phase III (KMG-III): the genomes of soil and plant-associated and newly described type strains.</title>
        <authorList>
            <person name="Whitman W."/>
        </authorList>
    </citation>
    <scope>NUCLEOTIDE SEQUENCE [LARGE SCALE GENOMIC DNA]</scope>
    <source>
        <strain evidence="1 4">CECT 7753</strain>
    </source>
</reference>
<dbReference type="AlphaFoldDB" id="A0A4P8HR42"/>
<evidence type="ECO:0000313" key="4">
    <source>
        <dbReference type="Proteomes" id="UP000584325"/>
    </source>
</evidence>
<evidence type="ECO:0000313" key="1">
    <source>
        <dbReference type="EMBL" id="MBB3225275.1"/>
    </source>
</evidence>
<evidence type="ECO:0000313" key="2">
    <source>
        <dbReference type="EMBL" id="QCP12287.1"/>
    </source>
</evidence>
<gene>
    <name evidence="2" type="ORF">FCL38_19080</name>
    <name evidence="1" type="ORF">FHS02_006146</name>
</gene>
<dbReference type="OrthoDB" id="101857at2"/>
<proteinExistence type="predicted"/>
<protein>
    <submittedName>
        <fullName evidence="1">Uncharacterized protein</fullName>
    </submittedName>
</protein>
<dbReference type="Proteomes" id="UP000298763">
    <property type="component" value="Chromosome"/>
</dbReference>
<dbReference type="EMBL" id="CP040017">
    <property type="protein sequence ID" value="QCP12287.1"/>
    <property type="molecule type" value="Genomic_DNA"/>
</dbReference>
<dbReference type="EMBL" id="JACHXS010000018">
    <property type="protein sequence ID" value="MBB3225275.1"/>
    <property type="molecule type" value="Genomic_DNA"/>
</dbReference>
<keyword evidence="3" id="KW-1185">Reference proteome</keyword>
<reference evidence="2 3" key="1">
    <citation type="submission" date="2019-05" db="EMBL/GenBank/DDBJ databases">
        <title>Draft Genome Sequences of Six Type Strains of the Genus Massilia.</title>
        <authorList>
            <person name="Miess H."/>
            <person name="Frediansyhah A."/>
            <person name="Gross H."/>
        </authorList>
    </citation>
    <scope>NUCLEOTIDE SEQUENCE [LARGE SCALE GENOMIC DNA]</scope>
    <source>
        <strain evidence="2 3">DSMZ 26121</strain>
    </source>
</reference>
<dbReference type="Proteomes" id="UP000584325">
    <property type="component" value="Unassembled WGS sequence"/>
</dbReference>
<organism evidence="1 4">
    <name type="scientific">Pseudoduganella umbonata</name>
    <dbReference type="NCBI Taxonomy" id="864828"/>
    <lineage>
        <taxon>Bacteria</taxon>
        <taxon>Pseudomonadati</taxon>
        <taxon>Pseudomonadota</taxon>
        <taxon>Betaproteobacteria</taxon>
        <taxon>Burkholderiales</taxon>
        <taxon>Oxalobacteraceae</taxon>
        <taxon>Telluria group</taxon>
        <taxon>Pseudoduganella</taxon>
    </lineage>
</organism>
<sequence length="275" mass="31287">MNAATSTDPAGSPPEVHLYHIAYSAATRDALPAGYHLLDNLDSGRDDWREYWPMRNFLLTQPLDEEAFYGFFSPRFHEKTGLSADYVTQFVQSKPADVHTFSPQPDMGAFFLNVFEQEDLFQAGFIQSTEAFLSSFGIDVQLRSLVMDSRNIVFSNYLVARPAFWRAWLDINEKLFAICEGPESALRAEFTADTAYPGAVQRKVFLMERIASLLLALQPQWRVNAYNTFACAWSGSRLNQFKMEAVLSDALKIAMREQGFPEYQQAFAALRDKLR</sequence>
<name>A0A4P8HR42_9BURK</name>
<evidence type="ECO:0000313" key="3">
    <source>
        <dbReference type="Proteomes" id="UP000298763"/>
    </source>
</evidence>